<dbReference type="InterPro" id="IPR043504">
    <property type="entry name" value="Peptidase_S1_PA_chymotrypsin"/>
</dbReference>
<accession>A3ILJ4</accession>
<evidence type="ECO:0000313" key="1">
    <source>
        <dbReference type="EMBL" id="EAZ92645.1"/>
    </source>
</evidence>
<organism evidence="1 2">
    <name type="scientific">Crocosphaera chwakensis CCY0110</name>
    <dbReference type="NCBI Taxonomy" id="391612"/>
    <lineage>
        <taxon>Bacteria</taxon>
        <taxon>Bacillati</taxon>
        <taxon>Cyanobacteriota</taxon>
        <taxon>Cyanophyceae</taxon>
        <taxon>Oscillatoriophycideae</taxon>
        <taxon>Chroococcales</taxon>
        <taxon>Aphanothecaceae</taxon>
        <taxon>Crocosphaera</taxon>
        <taxon>Crocosphaera chwakensis</taxon>
    </lineage>
</organism>
<dbReference type="GO" id="GO:0008233">
    <property type="term" value="F:peptidase activity"/>
    <property type="evidence" value="ECO:0007669"/>
    <property type="project" value="UniProtKB-KW"/>
</dbReference>
<protein>
    <submittedName>
        <fullName evidence="1">Putative serine protease</fullName>
    </submittedName>
</protein>
<dbReference type="PANTHER" id="PTHR43019">
    <property type="entry name" value="SERINE ENDOPROTEASE DEGS"/>
    <property type="match status" value="1"/>
</dbReference>
<dbReference type="Pfam" id="PF13365">
    <property type="entry name" value="Trypsin_2"/>
    <property type="match status" value="1"/>
</dbReference>
<keyword evidence="1" id="KW-0645">Protease</keyword>
<dbReference type="AlphaFoldDB" id="A3ILJ4"/>
<sequence length="395" mass="43870">MKFLISIVIVCIILIFVTPVMSKSDLSFQEIQTIARGTTVLIGANLEPNQVEQAQEDLSAGSGVIVHRNCNTNPAMSGMPIPNATMTICEYYVLTNAHVIADPETDYGIRTADGRVYGEEIQPTMSDQNSPYQYHRQIYRYEKQGYDLALLSFVSDIQYPVAAFGNPNQLQPKDIVYVSGWAVPPKDKPKRIRQTITGEIRQKYALGEIPMNYTLGYTLGTKVGISGGPVFNNQGELIGIHGKGAGENLEDIGKDLTYAIDIQKFINLVASSDIGKQDNFSLHLPQPLDPLAMTFGRKYLESGDNMTAEERKKFVIADMLRDDPRRDSVEYLAETLGCLEYYEGGAIGAGLSSVRSQFTVDLNTCMNAFEQLIQENVAVQREKLDSLKQQIENLE</sequence>
<proteinExistence type="predicted"/>
<comment type="caution">
    <text evidence="1">The sequence shown here is derived from an EMBL/GenBank/DDBJ whole genome shotgun (WGS) entry which is preliminary data.</text>
</comment>
<dbReference type="SUPFAM" id="SSF50494">
    <property type="entry name" value="Trypsin-like serine proteases"/>
    <property type="match status" value="1"/>
</dbReference>
<gene>
    <name evidence="1" type="ORF">CY0110_23801</name>
</gene>
<dbReference type="PANTHER" id="PTHR43019:SF62">
    <property type="entry name" value="SERINE ENDOPROTEASE DEGS"/>
    <property type="match status" value="1"/>
</dbReference>
<name>A3ILJ4_9CHRO</name>
<reference evidence="1 2" key="1">
    <citation type="submission" date="2007-03" db="EMBL/GenBank/DDBJ databases">
        <authorList>
            <person name="Stal L."/>
            <person name="Ferriera S."/>
            <person name="Johnson J."/>
            <person name="Kravitz S."/>
            <person name="Beeson K."/>
            <person name="Sutton G."/>
            <person name="Rogers Y.-H."/>
            <person name="Friedman R."/>
            <person name="Frazier M."/>
            <person name="Venter J.C."/>
        </authorList>
    </citation>
    <scope>NUCLEOTIDE SEQUENCE [LARGE SCALE GENOMIC DNA]</scope>
    <source>
        <strain evidence="1 2">CCY0110</strain>
    </source>
</reference>
<dbReference type="Proteomes" id="UP000003781">
    <property type="component" value="Unassembled WGS sequence"/>
</dbReference>
<dbReference type="Gene3D" id="2.40.10.10">
    <property type="entry name" value="Trypsin-like serine proteases"/>
    <property type="match status" value="2"/>
</dbReference>
<dbReference type="GO" id="GO:0006508">
    <property type="term" value="P:proteolysis"/>
    <property type="evidence" value="ECO:0007669"/>
    <property type="project" value="UniProtKB-KW"/>
</dbReference>
<keyword evidence="2" id="KW-1185">Reference proteome</keyword>
<dbReference type="InterPro" id="IPR009003">
    <property type="entry name" value="Peptidase_S1_PA"/>
</dbReference>
<evidence type="ECO:0000313" key="2">
    <source>
        <dbReference type="Proteomes" id="UP000003781"/>
    </source>
</evidence>
<dbReference type="EMBL" id="AAXW01000005">
    <property type="protein sequence ID" value="EAZ92645.1"/>
    <property type="molecule type" value="Genomic_DNA"/>
</dbReference>
<dbReference type="OrthoDB" id="581250at2"/>
<keyword evidence="1" id="KW-0378">Hydrolase</keyword>
<dbReference type="eggNOG" id="COG0265">
    <property type="taxonomic scope" value="Bacteria"/>
</dbReference>